<reference evidence="2" key="2">
    <citation type="journal article" date="2015" name="Fish Shellfish Immunol.">
        <title>Early steps in the European eel (Anguilla anguilla)-Vibrio vulnificus interaction in the gills: Role of the RtxA13 toxin.</title>
        <authorList>
            <person name="Callol A."/>
            <person name="Pajuelo D."/>
            <person name="Ebbesson L."/>
            <person name="Teles M."/>
            <person name="MacKenzie S."/>
            <person name="Amaro C."/>
        </authorList>
    </citation>
    <scope>NUCLEOTIDE SEQUENCE</scope>
</reference>
<dbReference type="AlphaFoldDB" id="A0A0E9RZ35"/>
<accession>A0A0E9RZ35</accession>
<protein>
    <submittedName>
        <fullName evidence="2">Uncharacterized protein</fullName>
    </submittedName>
</protein>
<keyword evidence="1" id="KW-0472">Membrane</keyword>
<organism evidence="2">
    <name type="scientific">Anguilla anguilla</name>
    <name type="common">European freshwater eel</name>
    <name type="synonym">Muraena anguilla</name>
    <dbReference type="NCBI Taxonomy" id="7936"/>
    <lineage>
        <taxon>Eukaryota</taxon>
        <taxon>Metazoa</taxon>
        <taxon>Chordata</taxon>
        <taxon>Craniata</taxon>
        <taxon>Vertebrata</taxon>
        <taxon>Euteleostomi</taxon>
        <taxon>Actinopterygii</taxon>
        <taxon>Neopterygii</taxon>
        <taxon>Teleostei</taxon>
        <taxon>Anguilliformes</taxon>
        <taxon>Anguillidae</taxon>
        <taxon>Anguilla</taxon>
    </lineage>
</organism>
<keyword evidence="1" id="KW-0812">Transmembrane</keyword>
<dbReference type="EMBL" id="GBXM01074088">
    <property type="protein sequence ID" value="JAH34489.1"/>
    <property type="molecule type" value="Transcribed_RNA"/>
</dbReference>
<evidence type="ECO:0000313" key="2">
    <source>
        <dbReference type="EMBL" id="JAH34489.1"/>
    </source>
</evidence>
<keyword evidence="1" id="KW-1133">Transmembrane helix</keyword>
<evidence type="ECO:0000256" key="1">
    <source>
        <dbReference type="SAM" id="Phobius"/>
    </source>
</evidence>
<sequence>MYALANVSFICCLVIYYIDLTIVPFLGPPEQQMCPRQEYSALTTARLTQRVWLLQLPGKVSV</sequence>
<name>A0A0E9RZ35_ANGAN</name>
<feature type="transmembrane region" description="Helical" evidence="1">
    <location>
        <begin position="6"/>
        <end position="27"/>
    </location>
</feature>
<proteinExistence type="predicted"/>
<reference evidence="2" key="1">
    <citation type="submission" date="2014-11" db="EMBL/GenBank/DDBJ databases">
        <authorList>
            <person name="Amaro Gonzalez C."/>
        </authorList>
    </citation>
    <scope>NUCLEOTIDE SEQUENCE</scope>
</reference>